<dbReference type="PANTHER" id="PTHR35617:SF3">
    <property type="entry name" value="CORE-BINDING (CB) DOMAIN-CONTAINING PROTEIN"/>
    <property type="match status" value="1"/>
</dbReference>
<dbReference type="InterPro" id="IPR002104">
    <property type="entry name" value="Integrase_catalytic"/>
</dbReference>
<proteinExistence type="predicted"/>
<dbReference type="EMBL" id="CALNXI010000820">
    <property type="protein sequence ID" value="CAH3141537.1"/>
    <property type="molecule type" value="Genomic_DNA"/>
</dbReference>
<accession>A0ABN8PD93</accession>
<dbReference type="Proteomes" id="UP001159427">
    <property type="component" value="Unassembled WGS sequence"/>
</dbReference>
<reference evidence="3 4" key="1">
    <citation type="submission" date="2022-05" db="EMBL/GenBank/DDBJ databases">
        <authorList>
            <consortium name="Genoscope - CEA"/>
            <person name="William W."/>
        </authorList>
    </citation>
    <scope>NUCLEOTIDE SEQUENCE [LARGE SCALE GENOMIC DNA]</scope>
</reference>
<organism evidence="3 4">
    <name type="scientific">Porites evermanni</name>
    <dbReference type="NCBI Taxonomy" id="104178"/>
    <lineage>
        <taxon>Eukaryota</taxon>
        <taxon>Metazoa</taxon>
        <taxon>Cnidaria</taxon>
        <taxon>Anthozoa</taxon>
        <taxon>Hexacorallia</taxon>
        <taxon>Scleractinia</taxon>
        <taxon>Fungiina</taxon>
        <taxon>Poritidae</taxon>
        <taxon>Porites</taxon>
    </lineage>
</organism>
<comment type="caution">
    <text evidence="3">The sequence shown here is derived from an EMBL/GenBank/DDBJ whole genome shotgun (WGS) entry which is preliminary data.</text>
</comment>
<dbReference type="InterPro" id="IPR013762">
    <property type="entry name" value="Integrase-like_cat_sf"/>
</dbReference>
<gene>
    <name evidence="3" type="ORF">PEVE_00042213</name>
</gene>
<keyword evidence="4" id="KW-1185">Reference proteome</keyword>
<feature type="non-terminal residue" evidence="3">
    <location>
        <position position="329"/>
    </location>
</feature>
<evidence type="ECO:0000256" key="1">
    <source>
        <dbReference type="ARBA" id="ARBA00023172"/>
    </source>
</evidence>
<protein>
    <recommendedName>
        <fullName evidence="2">Tyr recombinase domain-containing protein</fullName>
    </recommendedName>
</protein>
<evidence type="ECO:0000313" key="3">
    <source>
        <dbReference type="EMBL" id="CAH3141537.1"/>
    </source>
</evidence>
<evidence type="ECO:0000259" key="2">
    <source>
        <dbReference type="PROSITE" id="PS51898"/>
    </source>
</evidence>
<dbReference type="Gene3D" id="1.10.443.10">
    <property type="entry name" value="Intergrase catalytic core"/>
    <property type="match status" value="1"/>
</dbReference>
<dbReference type="InterPro" id="IPR011010">
    <property type="entry name" value="DNA_brk_join_enz"/>
</dbReference>
<dbReference type="Pfam" id="PF00589">
    <property type="entry name" value="Phage_integrase"/>
    <property type="match status" value="1"/>
</dbReference>
<keyword evidence="1" id="KW-0233">DNA recombination</keyword>
<dbReference type="SUPFAM" id="SSF56349">
    <property type="entry name" value="DNA breaking-rejoining enzymes"/>
    <property type="match status" value="1"/>
</dbReference>
<evidence type="ECO:0000313" key="4">
    <source>
        <dbReference type="Proteomes" id="UP001159427"/>
    </source>
</evidence>
<feature type="domain" description="Tyr recombinase" evidence="2">
    <location>
        <begin position="115"/>
        <end position="327"/>
    </location>
</feature>
<name>A0ABN8PD93_9CNID</name>
<dbReference type="PANTHER" id="PTHR35617">
    <property type="entry name" value="PHAGE_INTEGRASE DOMAIN-CONTAINING PROTEIN"/>
    <property type="match status" value="1"/>
</dbReference>
<sequence>MDTFNVQWSQCFLCSPPPFSVITRTLQKIQQDQATGLLVANFWTTQTSPLLLPKRKNTLYLPQDPSAVHPLHSQMSLLLRHLSGNICRVKEFHNQLLTLSCSPGGPAQEFTTRSALPKYREVWDVNTVLEHLKTLHPAETLSLKLWSLKIVILMAVLSGQRCQTIHALTSKDMKTSNNKVMFIVNDLLKTSKPGKECTKLEFQSFDEDPRNCVVRYLSEHLGIQRDTKNLRHDHHKLLVSSQKPHRPVSKDTVSRWFKMGFKLTGIDSSTFSAHSTRAASTSAAKAQKLSNTTIMATAGWSSENTLTKYYNKTISKATDNFGKQLVKAL</sequence>
<dbReference type="PROSITE" id="PS51898">
    <property type="entry name" value="TYR_RECOMBINASE"/>
    <property type="match status" value="1"/>
</dbReference>